<dbReference type="SUPFAM" id="SSF49452">
    <property type="entry name" value="Starch-binding domain-like"/>
    <property type="match status" value="1"/>
</dbReference>
<proteinExistence type="predicted"/>
<keyword evidence="1" id="KW-0732">Signal</keyword>
<dbReference type="Proteomes" id="UP001160142">
    <property type="component" value="Unassembled WGS sequence"/>
</dbReference>
<evidence type="ECO:0000313" key="3">
    <source>
        <dbReference type="Proteomes" id="UP001160142"/>
    </source>
</evidence>
<dbReference type="PANTHER" id="PTHR30032">
    <property type="entry name" value="N-ACETYLMURAMOYL-L-ALANINE AMIDASE-RELATED"/>
    <property type="match status" value="1"/>
</dbReference>
<gene>
    <name evidence="2" type="ORF">M2152_001559</name>
</gene>
<comment type="caution">
    <text evidence="2">The sequence shown here is derived from an EMBL/GenBank/DDBJ whole genome shotgun (WGS) entry which is preliminary data.</text>
</comment>
<evidence type="ECO:0000313" key="2">
    <source>
        <dbReference type="EMBL" id="MDH6181377.1"/>
    </source>
</evidence>
<name>A0ABT6KQJ7_9MICO</name>
<organism evidence="2 3">
    <name type="scientific">Antiquaquibacter oligotrophicus</name>
    <dbReference type="NCBI Taxonomy" id="2880260"/>
    <lineage>
        <taxon>Bacteria</taxon>
        <taxon>Bacillati</taxon>
        <taxon>Actinomycetota</taxon>
        <taxon>Actinomycetes</taxon>
        <taxon>Micrococcales</taxon>
        <taxon>Microbacteriaceae</taxon>
        <taxon>Antiquaquibacter</taxon>
    </lineage>
</organism>
<feature type="chain" id="PRO_5045958395" evidence="1">
    <location>
        <begin position="26"/>
        <end position="549"/>
    </location>
</feature>
<reference evidence="2 3" key="1">
    <citation type="submission" date="2023-04" db="EMBL/GenBank/DDBJ databases">
        <title>Genome Encyclopedia of Bacteria and Archaea VI: Functional Genomics of Type Strains.</title>
        <authorList>
            <person name="Whitman W."/>
        </authorList>
    </citation>
    <scope>NUCLEOTIDE SEQUENCE [LARGE SCALE GENOMIC DNA]</scope>
    <source>
        <strain evidence="2 3">SG_E_30_P1</strain>
    </source>
</reference>
<dbReference type="RefSeq" id="WP_322133694.1">
    <property type="nucleotide sequence ID" value="NZ_CP085036.1"/>
</dbReference>
<dbReference type="InterPro" id="IPR051922">
    <property type="entry name" value="Bact_Sporulation_Assoc"/>
</dbReference>
<dbReference type="InterPro" id="IPR007253">
    <property type="entry name" value="Cell_wall-bd_2"/>
</dbReference>
<dbReference type="Gene3D" id="3.40.50.12090">
    <property type="match status" value="1"/>
</dbReference>
<dbReference type="Pfam" id="PF04122">
    <property type="entry name" value="CW_binding_2"/>
    <property type="match status" value="3"/>
</dbReference>
<keyword evidence="3" id="KW-1185">Reference proteome</keyword>
<dbReference type="InterPro" id="IPR013784">
    <property type="entry name" value="Carb-bd-like_fold"/>
</dbReference>
<accession>A0ABT6KQJ7</accession>
<feature type="signal peptide" evidence="1">
    <location>
        <begin position="1"/>
        <end position="25"/>
    </location>
</feature>
<dbReference type="EMBL" id="JARXVQ010000001">
    <property type="protein sequence ID" value="MDH6181377.1"/>
    <property type="molecule type" value="Genomic_DNA"/>
</dbReference>
<sequence length="549" mass="56468">MLKAVMSVGIVAVFIAAGASAPAAAYPTASVSGTITGPVSSGGSTQIKGIRDVLVDLIPLRDALAAPYAGGLFQTYTAADGSYVVNNVPEGQYRVFIDPAGASSANPYARTWWGGSAHERDGAILTVGTGSITGIDVEVALGAIVQGSVTFEGAASSYINVHALLIDPVTGRPEYRGQSFTQTTGGAFVMRGLPPGRHLIRFIDGRVSNRSIASEYFDGASAIEDSTVITVSGAETVSDVDAHMRSAPGGYEEISRIHGANRFDVSAEIADRYDPTETDVAFVVNGTNFPDALSAGPAAAINGAPVLLVRSDSMVDSVRAVLEQLSLDKIYVIGGPVSVSPALMEELSEIAPVERIVGADRYAVSRNVAARFWPQSEGAYIATGKNFPDALSAGPAAALAGYPILLEDGTASTVSPGTKSTIQSLSVRRVMIAGGPSSFSPSLETSLTVSAGVPEVHRWSGANRYTASVDVNRVFRATDTVYFASGVTFPDALAGAALAGKTGAPLYLVQTNCVPEEALYASSGMGVGKIVVLGGEATLSGNVSSLLTC</sequence>
<protein>
    <submittedName>
        <fullName evidence="2">Cell wall-binding protein</fullName>
    </submittedName>
</protein>
<dbReference type="PANTHER" id="PTHR30032:SF8">
    <property type="entry name" value="GERMINATION-SPECIFIC N-ACETYLMURAMOYL-L-ALANINE AMIDASE"/>
    <property type="match status" value="1"/>
</dbReference>
<evidence type="ECO:0000256" key="1">
    <source>
        <dbReference type="SAM" id="SignalP"/>
    </source>
</evidence>